<evidence type="ECO:0000313" key="4">
    <source>
        <dbReference type="Proteomes" id="UP000002772"/>
    </source>
</evidence>
<evidence type="ECO:0000313" key="3">
    <source>
        <dbReference type="EMBL" id="EGN55668.1"/>
    </source>
</evidence>
<evidence type="ECO:0000256" key="1">
    <source>
        <dbReference type="SAM" id="SignalP"/>
    </source>
</evidence>
<name>F8N9F4_9BACT</name>
<sequence>MKNTILVIVALLISQNIAAQMMPRKVCGTAMMIERENAKNGLSTRAIAKTPKYVKHTGDVTIPVILVNFSDVKFTINRPKVAFEQMFNGTTQQDLGNGNKRNHGSVAQYFKDMSGNTFRPTFKVYGPVTVDHPETYYGGKNNDDNNDENPRQLVKDALALIKDSVSAEDISAFSPDGSTIESVYILYAGLDQNDNGPATAVWANTFSTGDATLAGKKVRWYTMSGELSPYRMTTNGKIDYKGSLGGTIPIVTGLGVACHEFCHSLGLPDIYSLNKEAQQTNNQSMEFWDLMDGGEYAGYGFYPTALTAFEKDQLGWPVTIKELSSNASITMDTSTEKGGTAYKIVNPNNHLEYLMLECIQQRGWNGRQYGNGLLVYHVNLPSEELSLKTRLNDYAGFPGMAVVPADGACLSSYITENKGSYSPSLKGDLFPGTGNMNPDTLNVSELSDANSKPNFCWYDINRTQKLKTNKALRNIRYVTTTGVITFDYINDVASGIQSLWKVRGNDGKVYSLDGHYLGNDLKSLPHGIYIKNGQKIAK</sequence>
<dbReference type="SUPFAM" id="SSF55486">
    <property type="entry name" value="Metalloproteases ('zincins'), catalytic domain"/>
    <property type="match status" value="1"/>
</dbReference>
<dbReference type="InterPro" id="IPR008757">
    <property type="entry name" value="Peptidase_M6-like_domain"/>
</dbReference>
<proteinExistence type="predicted"/>
<dbReference type="eggNOG" id="COG4412">
    <property type="taxonomic scope" value="Bacteria"/>
</dbReference>
<keyword evidence="3" id="KW-0645">Protease</keyword>
<feature type="chain" id="PRO_5003381208" evidence="1">
    <location>
        <begin position="19"/>
        <end position="538"/>
    </location>
</feature>
<dbReference type="GO" id="GO:0006508">
    <property type="term" value="P:proteolysis"/>
    <property type="evidence" value="ECO:0007669"/>
    <property type="project" value="UniProtKB-KW"/>
</dbReference>
<keyword evidence="4" id="KW-1185">Reference proteome</keyword>
<feature type="domain" description="Peptidase M6-like" evidence="2">
    <location>
        <begin position="62"/>
        <end position="312"/>
    </location>
</feature>
<accession>F8N9F4</accession>
<dbReference type="PANTHER" id="PTHR41775:SF1">
    <property type="entry name" value="PEPTIDASE M6-LIKE DOMAIN-CONTAINING PROTEIN"/>
    <property type="match status" value="1"/>
</dbReference>
<dbReference type="OrthoDB" id="9813478at2"/>
<dbReference type="STRING" id="688246.Premu_0182"/>
<dbReference type="AlphaFoldDB" id="F8N9F4"/>
<dbReference type="RefSeq" id="WP_007572350.1">
    <property type="nucleotide sequence ID" value="NZ_BPTS01000002.1"/>
</dbReference>
<dbReference type="Pfam" id="PF05547">
    <property type="entry name" value="Peptidase_M6"/>
    <property type="match status" value="1"/>
</dbReference>
<dbReference type="EMBL" id="GL945017">
    <property type="protein sequence ID" value="EGN55668.1"/>
    <property type="molecule type" value="Genomic_DNA"/>
</dbReference>
<protein>
    <submittedName>
        <fullName evidence="3">M6 family metalloprotease domain protein</fullName>
    </submittedName>
</protein>
<dbReference type="GO" id="GO:0008237">
    <property type="term" value="F:metallopeptidase activity"/>
    <property type="evidence" value="ECO:0007669"/>
    <property type="project" value="UniProtKB-KW"/>
</dbReference>
<feature type="signal peptide" evidence="1">
    <location>
        <begin position="1"/>
        <end position="18"/>
    </location>
</feature>
<dbReference type="Proteomes" id="UP000002772">
    <property type="component" value="Unassembled WGS sequence"/>
</dbReference>
<evidence type="ECO:0000259" key="2">
    <source>
        <dbReference type="Pfam" id="PF05547"/>
    </source>
</evidence>
<keyword evidence="3" id="KW-0482">Metalloprotease</keyword>
<dbReference type="NCBIfam" id="TIGR03296">
    <property type="entry name" value="M6dom_TIGR03296"/>
    <property type="match status" value="1"/>
</dbReference>
<keyword evidence="1" id="KW-0732">Signal</keyword>
<gene>
    <name evidence="3" type="ORF">Premu_0182</name>
</gene>
<dbReference type="HOGENOM" id="CLU_016256_0_0_10"/>
<keyword evidence="3" id="KW-0378">Hydrolase</keyword>
<dbReference type="PANTHER" id="PTHR41775">
    <property type="entry name" value="SECRETED PROTEIN-RELATED"/>
    <property type="match status" value="1"/>
</dbReference>
<organism evidence="3 4">
    <name type="scientific">Hallella multisaccharivorax DSM 17128</name>
    <dbReference type="NCBI Taxonomy" id="688246"/>
    <lineage>
        <taxon>Bacteria</taxon>
        <taxon>Pseudomonadati</taxon>
        <taxon>Bacteroidota</taxon>
        <taxon>Bacteroidia</taxon>
        <taxon>Bacteroidales</taxon>
        <taxon>Prevotellaceae</taxon>
        <taxon>Hallella</taxon>
    </lineage>
</organism>
<reference evidence="4" key="1">
    <citation type="journal article" date="2011" name="Stand. Genomic Sci.">
        <title>Non-contiguous finished genome sequence of the opportunistic oral pathogen Prevotella multisaccharivorax type strain (PPPA20).</title>
        <authorList>
            <person name="Pati A."/>
            <person name="Gronow S."/>
            <person name="Lu M."/>
            <person name="Lapidus A."/>
            <person name="Nolan M."/>
            <person name="Lucas S."/>
            <person name="Hammon N."/>
            <person name="Deshpande S."/>
            <person name="Cheng J.F."/>
            <person name="Tapia R."/>
            <person name="Han C."/>
            <person name="Goodwin L."/>
            <person name="Pitluck S."/>
            <person name="Liolios K."/>
            <person name="Pagani I."/>
            <person name="Mavromatis K."/>
            <person name="Mikhailova N."/>
            <person name="Huntemann M."/>
            <person name="Chen A."/>
            <person name="Palaniappan K."/>
            <person name="Land M."/>
            <person name="Hauser L."/>
            <person name="Detter J.C."/>
            <person name="Brambilla E.M."/>
            <person name="Rohde M."/>
            <person name="Goker M."/>
            <person name="Woyke T."/>
            <person name="Bristow J."/>
            <person name="Eisen J.A."/>
            <person name="Markowitz V."/>
            <person name="Hugenholtz P."/>
            <person name="Kyrpides N.C."/>
            <person name="Klenk H.P."/>
            <person name="Ivanova N."/>
        </authorList>
    </citation>
    <scope>NUCLEOTIDE SEQUENCE [LARGE SCALE GENOMIC DNA]</scope>
    <source>
        <strain evidence="4">DSM 17128</strain>
    </source>
</reference>